<reference evidence="2 3" key="1">
    <citation type="submission" date="2019-11" db="EMBL/GenBank/DDBJ databases">
        <title>Type strains purchased from KCTC, JCM and DSMZ.</title>
        <authorList>
            <person name="Lu H."/>
        </authorList>
    </citation>
    <scope>NUCLEOTIDE SEQUENCE [LARGE SCALE GENOMIC DNA]</scope>
    <source>
        <strain evidence="2 3">KCTC 22382</strain>
    </source>
</reference>
<sequence length="210" mass="23777">MKFYRTIFLLMLSLLGCTATASPEADFWLWFQQNEDEIFNFESNQEVVFDKLAARMQKINPSLTFEFGPKEGRMRDFVISADGIKDAFPNVEKLYAAAPELKKWKVIKFRPRREPFDIKYQGISVQAASVTLSIARDGSKGAITVLIPGYTESKHETYAGIAFLLLDQALGEYDVETRVGAIDVAAPSDRYRQICSLVDLPKTFDELLGR</sequence>
<keyword evidence="1" id="KW-0732">Signal</keyword>
<evidence type="ECO:0000256" key="1">
    <source>
        <dbReference type="SAM" id="SignalP"/>
    </source>
</evidence>
<proteinExistence type="predicted"/>
<evidence type="ECO:0000313" key="2">
    <source>
        <dbReference type="EMBL" id="MTV36708.1"/>
    </source>
</evidence>
<protein>
    <submittedName>
        <fullName evidence="2">Uncharacterized protein</fullName>
    </submittedName>
</protein>
<dbReference type="OrthoDB" id="8610708at2"/>
<feature type="signal peptide" evidence="1">
    <location>
        <begin position="1"/>
        <end position="21"/>
    </location>
</feature>
<accession>A0A6L6PCB4</accession>
<dbReference type="AlphaFoldDB" id="A0A6L6PCB4"/>
<feature type="chain" id="PRO_5027089744" evidence="1">
    <location>
        <begin position="22"/>
        <end position="210"/>
    </location>
</feature>
<gene>
    <name evidence="2" type="ORF">GM676_03785</name>
</gene>
<dbReference type="Proteomes" id="UP000475582">
    <property type="component" value="Unassembled WGS sequence"/>
</dbReference>
<comment type="caution">
    <text evidence="2">The sequence shown here is derived from an EMBL/GenBank/DDBJ whole genome shotgun (WGS) entry which is preliminary data.</text>
</comment>
<dbReference type="RefSeq" id="WP_155462061.1">
    <property type="nucleotide sequence ID" value="NZ_WNKY01000002.1"/>
</dbReference>
<name>A0A6L6PCB4_9BURK</name>
<keyword evidence="3" id="KW-1185">Reference proteome</keyword>
<dbReference type="PROSITE" id="PS51257">
    <property type="entry name" value="PROKAR_LIPOPROTEIN"/>
    <property type="match status" value="1"/>
</dbReference>
<organism evidence="2 3">
    <name type="scientific">Duganella radicis</name>
    <dbReference type="NCBI Taxonomy" id="551988"/>
    <lineage>
        <taxon>Bacteria</taxon>
        <taxon>Pseudomonadati</taxon>
        <taxon>Pseudomonadota</taxon>
        <taxon>Betaproteobacteria</taxon>
        <taxon>Burkholderiales</taxon>
        <taxon>Oxalobacteraceae</taxon>
        <taxon>Telluria group</taxon>
        <taxon>Duganella</taxon>
    </lineage>
</organism>
<dbReference type="EMBL" id="WNKY01000002">
    <property type="protein sequence ID" value="MTV36708.1"/>
    <property type="molecule type" value="Genomic_DNA"/>
</dbReference>
<evidence type="ECO:0000313" key="3">
    <source>
        <dbReference type="Proteomes" id="UP000475582"/>
    </source>
</evidence>